<dbReference type="InterPro" id="IPR042252">
    <property type="entry name" value="MtfA_N"/>
</dbReference>
<dbReference type="CDD" id="cd20169">
    <property type="entry name" value="Peptidase_M90_mtfA"/>
    <property type="match status" value="1"/>
</dbReference>
<name>A0A014NYK5_9BURK</name>
<dbReference type="GO" id="GO:0005829">
    <property type="term" value="C:cytosol"/>
    <property type="evidence" value="ECO:0007669"/>
    <property type="project" value="TreeGrafter"/>
</dbReference>
<dbReference type="Gene3D" id="3.40.390.10">
    <property type="entry name" value="Collagenase (Catalytic Domain)"/>
    <property type="match status" value="1"/>
</dbReference>
<dbReference type="PANTHER" id="PTHR30164:SF2">
    <property type="entry name" value="PROTEIN MTFA"/>
    <property type="match status" value="1"/>
</dbReference>
<dbReference type="AlphaFoldDB" id="A0A014NYK5"/>
<reference evidence="2 3" key="1">
    <citation type="submission" date="2014-01" db="EMBL/GenBank/DDBJ databases">
        <title>Interspecies Systems Biology Uncovers Metabolites Affecting C. elegans Gene Expression and Life History Traits.</title>
        <authorList>
            <person name="Watson E."/>
            <person name="Macneil L.T."/>
            <person name="Ritter A.D."/>
            <person name="Yilmaz L.S."/>
            <person name="Rosebrock A.P."/>
            <person name="Caudy A.A."/>
            <person name="Walhout A.J."/>
        </authorList>
    </citation>
    <scope>NUCLEOTIDE SEQUENCE [LARGE SCALE GENOMIC DNA]</scope>
    <source>
        <strain evidence="2 3">DA1877</strain>
    </source>
</reference>
<dbReference type="GO" id="GO:0004177">
    <property type="term" value="F:aminopeptidase activity"/>
    <property type="evidence" value="ECO:0007669"/>
    <property type="project" value="TreeGrafter"/>
</dbReference>
<dbReference type="InterPro" id="IPR010384">
    <property type="entry name" value="MtfA_fam"/>
</dbReference>
<dbReference type="Gene3D" id="1.10.472.150">
    <property type="entry name" value="Glucose-regulated metallo-peptidase M90, N-terminal domain"/>
    <property type="match status" value="1"/>
</dbReference>
<dbReference type="Pfam" id="PF06167">
    <property type="entry name" value="Peptidase_M90"/>
    <property type="match status" value="1"/>
</dbReference>
<dbReference type="EMBL" id="JBOK01000022">
    <property type="protein sequence ID" value="EXU78970.1"/>
    <property type="molecule type" value="Genomic_DNA"/>
</dbReference>
<dbReference type="SUPFAM" id="SSF55486">
    <property type="entry name" value="Metalloproteases ('zincins'), catalytic domain"/>
    <property type="match status" value="1"/>
</dbReference>
<evidence type="ECO:0000313" key="2">
    <source>
        <dbReference type="EMBL" id="EXU78970.1"/>
    </source>
</evidence>
<evidence type="ECO:0000256" key="1">
    <source>
        <dbReference type="SAM" id="MobiDB-lite"/>
    </source>
</evidence>
<organism evidence="2 3">
    <name type="scientific">Comamonas aquatica DA1877</name>
    <dbReference type="NCBI Taxonomy" id="1457173"/>
    <lineage>
        <taxon>Bacteria</taxon>
        <taxon>Pseudomonadati</taxon>
        <taxon>Pseudomonadota</taxon>
        <taxon>Betaproteobacteria</taxon>
        <taxon>Burkholderiales</taxon>
        <taxon>Comamonadaceae</taxon>
        <taxon>Comamonas</taxon>
    </lineage>
</organism>
<sequence length="345" mass="38017">MVHPRPHAPPGRSCPARRCPGPPPQPHRAQRLAPGCAHAPRRSAARERAGLAAPAARDGRAPRMSWWRRIAQGLQRWRTHAPGAPRPIPDSLWQATLDAHPFLQQLTPDELRQLRALCQHFLHHKEFTGAHGLIITDAMALSVATQACVLLIHWGTPQQALRWYDDFVGIVIHPDDMVARRTVVDEAGVVHHYNETLMGEAMERGPVTLSWSAIQPGGHPGLGAGSNVVIHEFAHKLDMAHGGADGCPPLPAGFMGYTSAQQARQHWSRVWMAAYEDFCEALAAHERFGQPAPWLDAYAATHPAEFFAVACEAYWVAPTAFAQAQPTLRPLLDALFQRPATPRTM</sequence>
<gene>
    <name evidence="2" type="ORF">AX13_08535</name>
</gene>
<feature type="compositionally biased region" description="Low complexity" evidence="1">
    <location>
        <begin position="10"/>
        <end position="19"/>
    </location>
</feature>
<accession>A0A014NYK5</accession>
<comment type="caution">
    <text evidence="2">The sequence shown here is derived from an EMBL/GenBank/DDBJ whole genome shotgun (WGS) entry which is preliminary data.</text>
</comment>
<dbReference type="InterPro" id="IPR024079">
    <property type="entry name" value="MetalloPept_cat_dom_sf"/>
</dbReference>
<dbReference type="PANTHER" id="PTHR30164">
    <property type="entry name" value="MTFA PEPTIDASE"/>
    <property type="match status" value="1"/>
</dbReference>
<dbReference type="STRING" id="225991.MA05_12965"/>
<keyword evidence="3" id="KW-1185">Reference proteome</keyword>
<feature type="region of interest" description="Disordered" evidence="1">
    <location>
        <begin position="1"/>
        <end position="57"/>
    </location>
</feature>
<dbReference type="PATRIC" id="fig|1457173.3.peg.3123"/>
<proteinExistence type="predicted"/>
<protein>
    <submittedName>
        <fullName evidence="2">Membrane protein</fullName>
    </submittedName>
</protein>
<evidence type="ECO:0000313" key="3">
    <source>
        <dbReference type="Proteomes" id="UP000020766"/>
    </source>
</evidence>
<dbReference type="GO" id="GO:0008237">
    <property type="term" value="F:metallopeptidase activity"/>
    <property type="evidence" value="ECO:0007669"/>
    <property type="project" value="InterPro"/>
</dbReference>
<dbReference type="Proteomes" id="UP000020766">
    <property type="component" value="Unassembled WGS sequence"/>
</dbReference>